<proteinExistence type="predicted"/>
<reference evidence="1 2" key="1">
    <citation type="submission" date="2018-06" db="EMBL/GenBank/DDBJ databases">
        <authorList>
            <consortium name="Pathogen Informatics"/>
            <person name="Doyle S."/>
        </authorList>
    </citation>
    <scope>NUCLEOTIDE SEQUENCE [LARGE SCALE GENOMIC DNA]</scope>
    <source>
        <strain evidence="1 2">NCTC13316</strain>
    </source>
</reference>
<evidence type="ECO:0000313" key="1">
    <source>
        <dbReference type="EMBL" id="STX81585.1"/>
    </source>
</evidence>
<sequence>MTNDNKNNDWHLTNDLKKQEQKDFLLNQANFERLMQVQRDIEAETEMRPTFKKLINALVTEEALSRVKQQLIEQIRG</sequence>
<dbReference type="Proteomes" id="UP000254794">
    <property type="component" value="Unassembled WGS sequence"/>
</dbReference>
<gene>
    <name evidence="1" type="ORF">NCTC13316_03458</name>
</gene>
<evidence type="ECO:0000313" key="2">
    <source>
        <dbReference type="Proteomes" id="UP000254794"/>
    </source>
</evidence>
<organism evidence="1 2">
    <name type="scientific">Legionella busanensis</name>
    <dbReference type="NCBI Taxonomy" id="190655"/>
    <lineage>
        <taxon>Bacteria</taxon>
        <taxon>Pseudomonadati</taxon>
        <taxon>Pseudomonadota</taxon>
        <taxon>Gammaproteobacteria</taxon>
        <taxon>Legionellales</taxon>
        <taxon>Legionellaceae</taxon>
        <taxon>Legionella</taxon>
    </lineage>
</organism>
<dbReference type="RefSeq" id="WP_115332947.1">
    <property type="nucleotide sequence ID" value="NZ_CAAAHP010000008.1"/>
</dbReference>
<name>A0A378KD84_9GAMM</name>
<protein>
    <submittedName>
        <fullName evidence="1">Uncharacterized protein</fullName>
    </submittedName>
</protein>
<keyword evidence="2" id="KW-1185">Reference proteome</keyword>
<dbReference type="OrthoDB" id="5650076at2"/>
<dbReference type="EMBL" id="UGOD01000006">
    <property type="protein sequence ID" value="STX81585.1"/>
    <property type="molecule type" value="Genomic_DNA"/>
</dbReference>
<dbReference type="AlphaFoldDB" id="A0A378KD84"/>
<accession>A0A378KD84</accession>